<name>A0A6B3L436_9BACT</name>
<protein>
    <submittedName>
        <fullName evidence="1">Uncharacterized protein</fullName>
    </submittedName>
</protein>
<dbReference type="Proteomes" id="UP000475117">
    <property type="component" value="Chromosome"/>
</dbReference>
<evidence type="ECO:0000313" key="1">
    <source>
        <dbReference type="EMBL" id="QQL45495.1"/>
    </source>
</evidence>
<dbReference type="RefSeq" id="WP_164363040.1">
    <property type="nucleotide sequence ID" value="NZ_CP066776.1"/>
</dbReference>
<reference evidence="1 2" key="1">
    <citation type="submission" date="2020-12" db="EMBL/GenBank/DDBJ databases">
        <title>Sulforoseuscoccus oceanibium gen. nov., sp. nov., a representative of the phylum Verrucomicrobia with special cytoplasmic membrane, and proposal of Sulforoseuscoccusaceae fam. nov.</title>
        <authorList>
            <person name="Xi F."/>
        </authorList>
    </citation>
    <scope>NUCLEOTIDE SEQUENCE [LARGE SCALE GENOMIC DNA]</scope>
    <source>
        <strain evidence="1 2">T37</strain>
    </source>
</reference>
<accession>A0A6B3L436</accession>
<proteinExistence type="predicted"/>
<dbReference type="KEGG" id="soa:G3M56_002585"/>
<dbReference type="EMBL" id="CP066776">
    <property type="protein sequence ID" value="QQL45495.1"/>
    <property type="molecule type" value="Genomic_DNA"/>
</dbReference>
<keyword evidence="2" id="KW-1185">Reference proteome</keyword>
<dbReference type="AlphaFoldDB" id="A0A6B3L436"/>
<gene>
    <name evidence="1" type="ORF">G3M56_002585</name>
</gene>
<sequence>MKNNPLILGALALSAIPLTANPLSTDDNYENIIIQIQTNEFGEEVRASLTNLAKQGTDVAPLPILYGDSLFELWSLNKTTGEQKLLDTTIVNGIYSPQITLVTPDPNDTPTKPRTRVDVGYSVQIDGISPAYHDAAANLLVMLYNLEPYEPESFQHPPAYTTDYASATDVSSTLATMMSNSVSYSSGFVVDDWTVVGGTETFSIWEPAADGGPAIVADTCSVQIWPVATIALDPDATIEPGKIYRNFKPIKINMNNLYAKDDWSVEIVDATSTTTEILSGTVIGDKPQFRQIQIANLADYLPGSGDYVLRVTQQAEGLDPVPVEHLSVSFSYDRRITVNGQVGTAE</sequence>
<evidence type="ECO:0000313" key="2">
    <source>
        <dbReference type="Proteomes" id="UP000475117"/>
    </source>
</evidence>
<organism evidence="1 2">
    <name type="scientific">Sulfuriroseicoccus oceanibius</name>
    <dbReference type="NCBI Taxonomy" id="2707525"/>
    <lineage>
        <taxon>Bacteria</taxon>
        <taxon>Pseudomonadati</taxon>
        <taxon>Verrucomicrobiota</taxon>
        <taxon>Verrucomicrobiia</taxon>
        <taxon>Verrucomicrobiales</taxon>
        <taxon>Verrucomicrobiaceae</taxon>
        <taxon>Sulfuriroseicoccus</taxon>
    </lineage>
</organism>